<dbReference type="GO" id="GO:0016020">
    <property type="term" value="C:membrane"/>
    <property type="evidence" value="ECO:0007669"/>
    <property type="project" value="UniProtKB-SubCell"/>
</dbReference>
<dbReference type="InterPro" id="IPR002797">
    <property type="entry name" value="Polysacc_synth"/>
</dbReference>
<protein>
    <recommendedName>
        <fullName evidence="8">Flippase</fullName>
    </recommendedName>
</protein>
<evidence type="ECO:0000256" key="3">
    <source>
        <dbReference type="ARBA" id="ARBA00022989"/>
    </source>
</evidence>
<evidence type="ECO:0000313" key="7">
    <source>
        <dbReference type="Proteomes" id="UP000288490"/>
    </source>
</evidence>
<keyword evidence="4 5" id="KW-0472">Membrane</keyword>
<comment type="caution">
    <text evidence="6">The sequence shown here is derived from an EMBL/GenBank/DDBJ whole genome shotgun (WGS) entry which is preliminary data.</text>
</comment>
<keyword evidence="3 5" id="KW-1133">Transmembrane helix</keyword>
<feature type="transmembrane region" description="Helical" evidence="5">
    <location>
        <begin position="110"/>
        <end position="131"/>
    </location>
</feature>
<proteinExistence type="predicted"/>
<name>A0A429ZM38_9ENTE</name>
<keyword evidence="7" id="KW-1185">Reference proteome</keyword>
<evidence type="ECO:0000256" key="2">
    <source>
        <dbReference type="ARBA" id="ARBA00022692"/>
    </source>
</evidence>
<dbReference type="RefSeq" id="WP_125956978.1">
    <property type="nucleotide sequence ID" value="NZ_NGJT01000006.1"/>
</dbReference>
<dbReference type="PANTHER" id="PTHR43424:SF1">
    <property type="entry name" value="LOCUS PUTATIVE PROTEIN 1-RELATED"/>
    <property type="match status" value="1"/>
</dbReference>
<evidence type="ECO:0008006" key="8">
    <source>
        <dbReference type="Google" id="ProtNLM"/>
    </source>
</evidence>
<evidence type="ECO:0000256" key="4">
    <source>
        <dbReference type="ARBA" id="ARBA00023136"/>
    </source>
</evidence>
<organism evidence="6 7">
    <name type="scientific">Vagococcus bubulae</name>
    <dbReference type="NCBI Taxonomy" id="1977868"/>
    <lineage>
        <taxon>Bacteria</taxon>
        <taxon>Bacillati</taxon>
        <taxon>Bacillota</taxon>
        <taxon>Bacilli</taxon>
        <taxon>Lactobacillales</taxon>
        <taxon>Enterococcaceae</taxon>
        <taxon>Vagococcus</taxon>
    </lineage>
</organism>
<dbReference type="Proteomes" id="UP000288490">
    <property type="component" value="Unassembled WGS sequence"/>
</dbReference>
<dbReference type="AlphaFoldDB" id="A0A429ZM38"/>
<gene>
    <name evidence="6" type="ORF">CBF36_04425</name>
</gene>
<sequence>MNKIISNFMYQLIYQITIIILPIITIPIVSKNLGVEGLGVYNYVSSIVNYFVLFAGLGLANYGIREISIVRNNKKNLSKKFWELELFNIIIAISILFIYILFLILLNDRLFFLISGITLLATLFDISWFYYGIEDFKIISLINFIIKIISFLCILFFIKNTDGLRQELCVNGKNHSVG</sequence>
<dbReference type="Pfam" id="PF01943">
    <property type="entry name" value="Polysacc_synt"/>
    <property type="match status" value="1"/>
</dbReference>
<comment type="subcellular location">
    <subcellularLocation>
        <location evidence="1">Membrane</location>
        <topology evidence="1">Multi-pass membrane protein</topology>
    </subcellularLocation>
</comment>
<feature type="transmembrane region" description="Helical" evidence="5">
    <location>
        <begin position="138"/>
        <end position="158"/>
    </location>
</feature>
<keyword evidence="2 5" id="KW-0812">Transmembrane</keyword>
<dbReference type="EMBL" id="NGJT01000006">
    <property type="protein sequence ID" value="RST94780.1"/>
    <property type="molecule type" value="Genomic_DNA"/>
</dbReference>
<dbReference type="InterPro" id="IPR052556">
    <property type="entry name" value="PolySynth_Transporter"/>
</dbReference>
<dbReference type="OrthoDB" id="9815702at2"/>
<feature type="transmembrane region" description="Helical" evidence="5">
    <location>
        <begin position="41"/>
        <end position="64"/>
    </location>
</feature>
<accession>A0A429ZM38</accession>
<feature type="transmembrane region" description="Helical" evidence="5">
    <location>
        <begin position="12"/>
        <end position="29"/>
    </location>
</feature>
<evidence type="ECO:0000313" key="6">
    <source>
        <dbReference type="EMBL" id="RST94780.1"/>
    </source>
</evidence>
<reference evidence="6 7" key="1">
    <citation type="submission" date="2017-05" db="EMBL/GenBank/DDBJ databases">
        <title>Vagococcus spp. assemblies.</title>
        <authorList>
            <person name="Gulvik C.A."/>
        </authorList>
    </citation>
    <scope>NUCLEOTIDE SEQUENCE [LARGE SCALE GENOMIC DNA]</scope>
    <source>
        <strain evidence="6 7">SS1994</strain>
    </source>
</reference>
<feature type="transmembrane region" description="Helical" evidence="5">
    <location>
        <begin position="85"/>
        <end position="104"/>
    </location>
</feature>
<evidence type="ECO:0000256" key="5">
    <source>
        <dbReference type="SAM" id="Phobius"/>
    </source>
</evidence>
<dbReference type="PANTHER" id="PTHR43424">
    <property type="entry name" value="LOCUS PUTATIVE PROTEIN 1-RELATED"/>
    <property type="match status" value="1"/>
</dbReference>
<evidence type="ECO:0000256" key="1">
    <source>
        <dbReference type="ARBA" id="ARBA00004141"/>
    </source>
</evidence>